<evidence type="ECO:0000313" key="2">
    <source>
        <dbReference type="Proteomes" id="UP000242258"/>
    </source>
</evidence>
<dbReference type="Pfam" id="PF06080">
    <property type="entry name" value="DUF938"/>
    <property type="match status" value="1"/>
</dbReference>
<comment type="caution">
    <text evidence="1">The sequence shown here is derived from an EMBL/GenBank/DDBJ whole genome shotgun (WGS) entry which is preliminary data.</text>
</comment>
<gene>
    <name evidence="1" type="ORF">BI198_08950</name>
</gene>
<organism evidence="1 2">
    <name type="scientific">Rheinheimera salexigens</name>
    <dbReference type="NCBI Taxonomy" id="1628148"/>
    <lineage>
        <taxon>Bacteria</taxon>
        <taxon>Pseudomonadati</taxon>
        <taxon>Pseudomonadota</taxon>
        <taxon>Gammaproteobacteria</taxon>
        <taxon>Chromatiales</taxon>
        <taxon>Chromatiaceae</taxon>
        <taxon>Rheinheimera</taxon>
    </lineage>
</organism>
<dbReference type="SUPFAM" id="SSF53335">
    <property type="entry name" value="S-adenosyl-L-methionine-dependent methyltransferases"/>
    <property type="match status" value="1"/>
</dbReference>
<keyword evidence="1" id="KW-0808">Transferase</keyword>
<proteinExistence type="predicted"/>
<evidence type="ECO:0000313" key="1">
    <source>
        <dbReference type="EMBL" id="OEY69670.1"/>
    </source>
</evidence>
<dbReference type="Proteomes" id="UP000242258">
    <property type="component" value="Unassembled WGS sequence"/>
</dbReference>
<protein>
    <submittedName>
        <fullName evidence="1">Methylase</fullName>
    </submittedName>
</protein>
<keyword evidence="1" id="KW-0489">Methyltransferase</keyword>
<dbReference type="RefSeq" id="WP_070049240.1">
    <property type="nucleotide sequence ID" value="NZ_CBCSDO010000004.1"/>
</dbReference>
<dbReference type="InterPro" id="IPR010342">
    <property type="entry name" value="DUF938"/>
</dbReference>
<dbReference type="GO" id="GO:0008168">
    <property type="term" value="F:methyltransferase activity"/>
    <property type="evidence" value="ECO:0007669"/>
    <property type="project" value="UniProtKB-KW"/>
</dbReference>
<dbReference type="PANTHER" id="PTHR20974">
    <property type="entry name" value="UPF0585 PROTEIN CG18661"/>
    <property type="match status" value="1"/>
</dbReference>
<dbReference type="PANTHER" id="PTHR20974:SF0">
    <property type="entry name" value="UPF0585 PROTEIN CG18661"/>
    <property type="match status" value="1"/>
</dbReference>
<dbReference type="AlphaFoldDB" id="A0A1E7Q6D9"/>
<dbReference type="OrthoDB" id="5563826at2"/>
<dbReference type="STRING" id="1628148.BI198_08950"/>
<sequence>MSELLAFSQACENNKAPIVQVLANAFQRSQRVLEIGGGTGQHAVHFAANLPQLIWQSSDQPIYLPDLSARIQQANLPNLPTPVPLDITSSPYTAIKVDAIFTANTLHIMPWHVVEQMFQRLDEFCLPQADMCIYGPFNYQGQFTSASNAGFDQHLKQRDPLMGIRNIEDVIRLATEAGFSLQHDYAMPANNRLLHFKR</sequence>
<name>A0A1E7Q6D9_9GAMM</name>
<keyword evidence="2" id="KW-1185">Reference proteome</keyword>
<dbReference type="InterPro" id="IPR029063">
    <property type="entry name" value="SAM-dependent_MTases_sf"/>
</dbReference>
<reference evidence="2" key="1">
    <citation type="submission" date="2016-09" db="EMBL/GenBank/DDBJ databases">
        <authorList>
            <person name="Wan X."/>
            <person name="Hou S."/>
        </authorList>
    </citation>
    <scope>NUCLEOTIDE SEQUENCE [LARGE SCALE GENOMIC DNA]</scope>
    <source>
        <strain evidence="2">KH87</strain>
    </source>
</reference>
<accession>A0A1E7Q6D9</accession>
<dbReference type="GO" id="GO:0032259">
    <property type="term" value="P:methylation"/>
    <property type="evidence" value="ECO:0007669"/>
    <property type="project" value="UniProtKB-KW"/>
</dbReference>
<dbReference type="EMBL" id="MKEK01000001">
    <property type="protein sequence ID" value="OEY69670.1"/>
    <property type="molecule type" value="Genomic_DNA"/>
</dbReference>
<dbReference type="Gene3D" id="3.40.50.150">
    <property type="entry name" value="Vaccinia Virus protein VP39"/>
    <property type="match status" value="1"/>
</dbReference>